<name>A0A371F4X6_MUCPR</name>
<sequence length="60" mass="6667">MDGAQCDVNVNLNLPLIQDQNHEITQNSGTASFLNTCFNGLNALSEHDKYATRPIFMLEV</sequence>
<dbReference type="AlphaFoldDB" id="A0A371F4X6"/>
<gene>
    <name evidence="1" type="ORF">CR513_47245</name>
</gene>
<dbReference type="OrthoDB" id="1430394at2759"/>
<accession>A0A371F4X6</accession>
<proteinExistence type="predicted"/>
<dbReference type="EMBL" id="QJKJ01010619">
    <property type="protein sequence ID" value="RDX73183.1"/>
    <property type="molecule type" value="Genomic_DNA"/>
</dbReference>
<dbReference type="Proteomes" id="UP000257109">
    <property type="component" value="Unassembled WGS sequence"/>
</dbReference>
<evidence type="ECO:0000313" key="1">
    <source>
        <dbReference type="EMBL" id="RDX73183.1"/>
    </source>
</evidence>
<evidence type="ECO:0000313" key="2">
    <source>
        <dbReference type="Proteomes" id="UP000257109"/>
    </source>
</evidence>
<comment type="caution">
    <text evidence="1">The sequence shown here is derived from an EMBL/GenBank/DDBJ whole genome shotgun (WGS) entry which is preliminary data.</text>
</comment>
<organism evidence="1 2">
    <name type="scientific">Mucuna pruriens</name>
    <name type="common">Velvet bean</name>
    <name type="synonym">Dolichos pruriens</name>
    <dbReference type="NCBI Taxonomy" id="157652"/>
    <lineage>
        <taxon>Eukaryota</taxon>
        <taxon>Viridiplantae</taxon>
        <taxon>Streptophyta</taxon>
        <taxon>Embryophyta</taxon>
        <taxon>Tracheophyta</taxon>
        <taxon>Spermatophyta</taxon>
        <taxon>Magnoliopsida</taxon>
        <taxon>eudicotyledons</taxon>
        <taxon>Gunneridae</taxon>
        <taxon>Pentapetalae</taxon>
        <taxon>rosids</taxon>
        <taxon>fabids</taxon>
        <taxon>Fabales</taxon>
        <taxon>Fabaceae</taxon>
        <taxon>Papilionoideae</taxon>
        <taxon>50 kb inversion clade</taxon>
        <taxon>NPAAA clade</taxon>
        <taxon>indigoferoid/millettioid clade</taxon>
        <taxon>Phaseoleae</taxon>
        <taxon>Mucuna</taxon>
    </lineage>
</organism>
<protein>
    <submittedName>
        <fullName evidence="1">Uncharacterized protein</fullName>
    </submittedName>
</protein>
<keyword evidence="2" id="KW-1185">Reference proteome</keyword>
<reference evidence="1" key="1">
    <citation type="submission" date="2018-05" db="EMBL/GenBank/DDBJ databases">
        <title>Draft genome of Mucuna pruriens seed.</title>
        <authorList>
            <person name="Nnadi N.E."/>
            <person name="Vos R."/>
            <person name="Hasami M.H."/>
            <person name="Devisetty U.K."/>
            <person name="Aguiy J.C."/>
        </authorList>
    </citation>
    <scope>NUCLEOTIDE SEQUENCE [LARGE SCALE GENOMIC DNA]</scope>
    <source>
        <strain evidence="1">JCA_2017</strain>
    </source>
</reference>
<feature type="non-terminal residue" evidence="1">
    <location>
        <position position="1"/>
    </location>
</feature>